<dbReference type="InterPro" id="IPR032523">
    <property type="entry name" value="CcmF_C"/>
</dbReference>
<organism evidence="13 14">
    <name type="scientific">Thauera mechernichensis</name>
    <dbReference type="NCBI Taxonomy" id="82788"/>
    <lineage>
        <taxon>Bacteria</taxon>
        <taxon>Pseudomonadati</taxon>
        <taxon>Pseudomonadota</taxon>
        <taxon>Betaproteobacteria</taxon>
        <taxon>Rhodocyclales</taxon>
        <taxon>Zoogloeaceae</taxon>
        <taxon>Thauera</taxon>
    </lineage>
</organism>
<dbReference type="EMBL" id="JBHTMC010000034">
    <property type="protein sequence ID" value="MFD1265589.1"/>
    <property type="molecule type" value="Genomic_DNA"/>
</dbReference>
<dbReference type="PANTHER" id="PTHR43653">
    <property type="entry name" value="CYTOCHROME C ASSEMBLY PROTEIN-RELATED"/>
    <property type="match status" value="1"/>
</dbReference>
<reference evidence="14" key="1">
    <citation type="journal article" date="2019" name="Int. J. Syst. Evol. Microbiol.">
        <title>The Global Catalogue of Microorganisms (GCM) 10K type strain sequencing project: providing services to taxonomists for standard genome sequencing and annotation.</title>
        <authorList>
            <consortium name="The Broad Institute Genomics Platform"/>
            <consortium name="The Broad Institute Genome Sequencing Center for Infectious Disease"/>
            <person name="Wu L."/>
            <person name="Ma J."/>
        </authorList>
    </citation>
    <scope>NUCLEOTIDE SEQUENCE [LARGE SCALE GENOMIC DNA]</scope>
    <source>
        <strain evidence="14">CCUG 48884</strain>
    </source>
</reference>
<keyword evidence="3" id="KW-1003">Cell membrane</keyword>
<feature type="domain" description="Cytochrome c assembly protein" evidence="11">
    <location>
        <begin position="89"/>
        <end position="295"/>
    </location>
</feature>
<keyword evidence="7 10" id="KW-1133">Transmembrane helix</keyword>
<feature type="transmembrane region" description="Helical" evidence="10">
    <location>
        <begin position="449"/>
        <end position="470"/>
    </location>
</feature>
<dbReference type="RefSeq" id="WP_277832974.1">
    <property type="nucleotide sequence ID" value="NZ_JARQZE010000006.1"/>
</dbReference>
<sequence length="660" mass="71706">MIPELGHFALILALVLSLVQGIVPLVGASRNSMALMAVGRPAAQGQFFFILFSYVCLTWAFVTSDFSVQLAASNSHSATPLMYKITGVWGNHEGSLLLWAMSLSLWTVAVTVFSRHLPEAFMARVLGVLGWVSVGFISFTLVTSNPFDRLLPAVAEGRDLNPLLQDPGMIIHPPLLYMGYVGFSVAFAFAIAALLSGRLDAAWARWSRPWTTVAWVFLTAGIAVGSGWAYYELGWGGWWFWDPVENASFMPWLLGTALIHSLAVTEKRGAFRSWTVLLAIAAFSMSLLGTFLVRSGVITSVHAFATDPKRGLYILALLVLVIGFSLMLYAMRANKLMGGGSFALVSRETSLLGNNVLLTVASASVLLGTLYPLFLDALNLGKISVGPPYFEAVFVPLMTPVVVLMMFGPFLRWKDDDFVAAVRKVAPAFVASILIGIGAAMAVDHLTWRTALGLFLAAWVVLASIQLLYGRLKERAGASVGSRLRSITASWWGMWLAHLGIGVFIIGVTMVGSLDQHLDVKMQEGQRAELAGYTFTFRGAIDADGPNYDAARGIIDVTRNGRAIATLTPEKRLYWAQGMPMTEASIDIGPFRDVYVSLGEQLETGAWIVSLYYKPFISWIWLGCTLMGLGGLFAAADRRYRRLAERDAKVGAGRSVAGAA</sequence>
<feature type="transmembrane region" description="Helical" evidence="10">
    <location>
        <begin position="616"/>
        <end position="636"/>
    </location>
</feature>
<feature type="transmembrane region" description="Helical" evidence="10">
    <location>
        <begin position="47"/>
        <end position="72"/>
    </location>
</feature>
<feature type="domain" description="Cytochrome c-type biogenesis protein CcmF C-terminal" evidence="12">
    <location>
        <begin position="315"/>
        <end position="638"/>
    </location>
</feature>
<feature type="transmembrane region" description="Helical" evidence="10">
    <location>
        <begin position="121"/>
        <end position="142"/>
    </location>
</feature>
<dbReference type="NCBIfam" id="NF007691">
    <property type="entry name" value="PRK10369.1"/>
    <property type="match status" value="1"/>
</dbReference>
<dbReference type="InterPro" id="IPR002541">
    <property type="entry name" value="Cyt_c_assembly"/>
</dbReference>
<dbReference type="PANTHER" id="PTHR43653:SF1">
    <property type="entry name" value="CYTOCHROME C-TYPE BIOGENESIS PROTEIN CCMF"/>
    <property type="match status" value="1"/>
</dbReference>
<protein>
    <submittedName>
        <fullName evidence="13">Heme lyase CcmF/NrfE family subunit</fullName>
    </submittedName>
</protein>
<evidence type="ECO:0000256" key="5">
    <source>
        <dbReference type="ARBA" id="ARBA00022692"/>
    </source>
</evidence>
<evidence type="ECO:0000256" key="1">
    <source>
        <dbReference type="ARBA" id="ARBA00004429"/>
    </source>
</evidence>
<feature type="transmembrane region" description="Helical" evidence="10">
    <location>
        <begin position="311"/>
        <end position="330"/>
    </location>
</feature>
<keyword evidence="14" id="KW-1185">Reference proteome</keyword>
<name>A0ABW3WIF7_9RHOO</name>
<feature type="transmembrane region" description="Helical" evidence="10">
    <location>
        <begin position="6"/>
        <end position="26"/>
    </location>
</feature>
<feature type="transmembrane region" description="Helical" evidence="10">
    <location>
        <begin position="96"/>
        <end position="114"/>
    </location>
</feature>
<dbReference type="InterPro" id="IPR003568">
    <property type="entry name" value="Cyt_c_biogenesis_CcmF"/>
</dbReference>
<comment type="subcellular location">
    <subcellularLocation>
        <location evidence="1">Cell inner membrane</location>
        <topology evidence="1">Multi-pass membrane protein</topology>
    </subcellularLocation>
</comment>
<accession>A0ABW3WIF7</accession>
<feature type="transmembrane region" description="Helical" evidence="10">
    <location>
        <begin position="425"/>
        <end position="443"/>
    </location>
</feature>
<keyword evidence="4" id="KW-0997">Cell inner membrane</keyword>
<comment type="similarity">
    <text evidence="2">Belongs to the CcmF/CycK/Ccl1/NrfE/CcsA family.</text>
</comment>
<dbReference type="PRINTS" id="PR01411">
    <property type="entry name" value="CCMFBIOGNSIS"/>
</dbReference>
<evidence type="ECO:0000256" key="10">
    <source>
        <dbReference type="SAM" id="Phobius"/>
    </source>
</evidence>
<evidence type="ECO:0000256" key="2">
    <source>
        <dbReference type="ARBA" id="ARBA00009186"/>
    </source>
</evidence>
<comment type="function">
    <text evidence="9">Required for the biogenesis of c-type cytochromes. Possible subunit of a heme lyase.</text>
</comment>
<dbReference type="Pfam" id="PF01578">
    <property type="entry name" value="Cytochrom_C_asm"/>
    <property type="match status" value="1"/>
</dbReference>
<evidence type="ECO:0000313" key="13">
    <source>
        <dbReference type="EMBL" id="MFD1265589.1"/>
    </source>
</evidence>
<dbReference type="Pfam" id="PF16327">
    <property type="entry name" value="CcmF_C"/>
    <property type="match status" value="1"/>
</dbReference>
<keyword evidence="8 10" id="KW-0472">Membrane</keyword>
<proteinExistence type="inferred from homology"/>
<evidence type="ECO:0000259" key="11">
    <source>
        <dbReference type="Pfam" id="PF01578"/>
    </source>
</evidence>
<feature type="transmembrane region" description="Helical" evidence="10">
    <location>
        <begin position="277"/>
        <end position="305"/>
    </location>
</feature>
<evidence type="ECO:0000256" key="9">
    <source>
        <dbReference type="ARBA" id="ARBA00037230"/>
    </source>
</evidence>
<feature type="transmembrane region" description="Helical" evidence="10">
    <location>
        <begin position="394"/>
        <end position="413"/>
    </location>
</feature>
<keyword evidence="5 10" id="KW-0812">Transmembrane</keyword>
<evidence type="ECO:0000256" key="8">
    <source>
        <dbReference type="ARBA" id="ARBA00023136"/>
    </source>
</evidence>
<gene>
    <name evidence="13" type="ORF">ACFQ4M_18600</name>
</gene>
<evidence type="ECO:0000256" key="3">
    <source>
        <dbReference type="ARBA" id="ARBA00022475"/>
    </source>
</evidence>
<feature type="transmembrane region" description="Helical" evidence="10">
    <location>
        <begin position="491"/>
        <end position="512"/>
    </location>
</feature>
<keyword evidence="6" id="KW-0201">Cytochrome c-type biogenesis</keyword>
<evidence type="ECO:0000259" key="12">
    <source>
        <dbReference type="Pfam" id="PF16327"/>
    </source>
</evidence>
<evidence type="ECO:0000256" key="6">
    <source>
        <dbReference type="ARBA" id="ARBA00022748"/>
    </source>
</evidence>
<feature type="transmembrane region" description="Helical" evidence="10">
    <location>
        <begin position="209"/>
        <end position="229"/>
    </location>
</feature>
<keyword evidence="13" id="KW-0456">Lyase</keyword>
<evidence type="ECO:0000313" key="14">
    <source>
        <dbReference type="Proteomes" id="UP001597158"/>
    </source>
</evidence>
<comment type="caution">
    <text evidence="13">The sequence shown here is derived from an EMBL/GenBank/DDBJ whole genome shotgun (WGS) entry which is preliminary data.</text>
</comment>
<feature type="transmembrane region" description="Helical" evidence="10">
    <location>
        <begin position="177"/>
        <end position="197"/>
    </location>
</feature>
<feature type="transmembrane region" description="Helical" evidence="10">
    <location>
        <begin position="351"/>
        <end position="374"/>
    </location>
</feature>
<dbReference type="PRINTS" id="PR01410">
    <property type="entry name" value="CCBIOGENESIS"/>
</dbReference>
<evidence type="ECO:0000256" key="7">
    <source>
        <dbReference type="ARBA" id="ARBA00022989"/>
    </source>
</evidence>
<dbReference type="InterPro" id="IPR003567">
    <property type="entry name" value="Cyt_c_biogenesis"/>
</dbReference>
<dbReference type="GO" id="GO:0016829">
    <property type="term" value="F:lyase activity"/>
    <property type="evidence" value="ECO:0007669"/>
    <property type="project" value="UniProtKB-KW"/>
</dbReference>
<evidence type="ECO:0000256" key="4">
    <source>
        <dbReference type="ARBA" id="ARBA00022519"/>
    </source>
</evidence>
<dbReference type="Proteomes" id="UP001597158">
    <property type="component" value="Unassembled WGS sequence"/>
</dbReference>
<feature type="transmembrane region" description="Helical" evidence="10">
    <location>
        <begin position="249"/>
        <end position="265"/>
    </location>
</feature>
<dbReference type="NCBIfam" id="TIGR00353">
    <property type="entry name" value="nrfE"/>
    <property type="match status" value="1"/>
</dbReference>